<evidence type="ECO:0000313" key="1">
    <source>
        <dbReference type="EMBL" id="QIG81111.1"/>
    </source>
</evidence>
<keyword evidence="2" id="KW-1185">Reference proteome</keyword>
<dbReference type="AlphaFoldDB" id="A0A6G6Y8D7"/>
<dbReference type="Proteomes" id="UP000501568">
    <property type="component" value="Chromosome"/>
</dbReference>
<organism evidence="1 2">
    <name type="scientific">Stakelama tenebrarum</name>
    <dbReference type="NCBI Taxonomy" id="2711215"/>
    <lineage>
        <taxon>Bacteria</taxon>
        <taxon>Pseudomonadati</taxon>
        <taxon>Pseudomonadota</taxon>
        <taxon>Alphaproteobacteria</taxon>
        <taxon>Sphingomonadales</taxon>
        <taxon>Sphingomonadaceae</taxon>
        <taxon>Stakelama</taxon>
    </lineage>
</organism>
<dbReference type="KEGG" id="spzr:G5C33_15870"/>
<evidence type="ECO:0000313" key="2">
    <source>
        <dbReference type="Proteomes" id="UP000501568"/>
    </source>
</evidence>
<dbReference type="RefSeq" id="WP_165328040.1">
    <property type="nucleotide sequence ID" value="NZ_CP049109.1"/>
</dbReference>
<protein>
    <submittedName>
        <fullName evidence="1">DUF1289 domain-containing protein</fullName>
    </submittedName>
</protein>
<dbReference type="InterPro" id="IPR010710">
    <property type="entry name" value="DUF1289"/>
</dbReference>
<dbReference type="EMBL" id="CP049109">
    <property type="protein sequence ID" value="QIG81111.1"/>
    <property type="molecule type" value="Genomic_DNA"/>
</dbReference>
<reference evidence="1 2" key="1">
    <citation type="submission" date="2020-02" db="EMBL/GenBank/DDBJ databases">
        <authorList>
            <person name="Zheng R.K."/>
            <person name="Sun C.M."/>
        </authorList>
    </citation>
    <scope>NUCLEOTIDE SEQUENCE [LARGE SCALE GENOMIC DNA]</scope>
    <source>
        <strain evidence="2">zrk23</strain>
    </source>
</reference>
<gene>
    <name evidence="1" type="ORF">G5C33_15870</name>
</gene>
<dbReference type="Pfam" id="PF06945">
    <property type="entry name" value="DUF1289"/>
    <property type="match status" value="1"/>
</dbReference>
<accession>A0A6G6Y8D7</accession>
<dbReference type="PANTHER" id="PTHR35175">
    <property type="entry name" value="DUF1289 DOMAIN-CONTAINING PROTEIN"/>
    <property type="match status" value="1"/>
</dbReference>
<dbReference type="PANTHER" id="PTHR35175:SF2">
    <property type="entry name" value="DUF1289 DOMAIN-CONTAINING PROTEIN"/>
    <property type="match status" value="1"/>
</dbReference>
<name>A0A6G6Y8D7_9SPHN</name>
<proteinExistence type="predicted"/>
<sequence>MDDGLIEYETPQPVESPCVNICRIDRKTGWCEGCARTSDEIARWGGTSDADRRAILDALPGRRERQGD</sequence>